<comment type="caution">
    <text evidence="2">The sequence shown here is derived from an EMBL/GenBank/DDBJ whole genome shotgun (WGS) entry which is preliminary data.</text>
</comment>
<proteinExistence type="predicted"/>
<organism evidence="2 3">
    <name type="scientific">Leucocoprinus birnbaumii</name>
    <dbReference type="NCBI Taxonomy" id="56174"/>
    <lineage>
        <taxon>Eukaryota</taxon>
        <taxon>Fungi</taxon>
        <taxon>Dikarya</taxon>
        <taxon>Basidiomycota</taxon>
        <taxon>Agaricomycotina</taxon>
        <taxon>Agaricomycetes</taxon>
        <taxon>Agaricomycetidae</taxon>
        <taxon>Agaricales</taxon>
        <taxon>Agaricineae</taxon>
        <taxon>Agaricaceae</taxon>
        <taxon>Leucocoprinus</taxon>
    </lineage>
</organism>
<accession>A0AAD5YTM7</accession>
<keyword evidence="3" id="KW-1185">Reference proteome</keyword>
<dbReference type="InterPro" id="IPR001810">
    <property type="entry name" value="F-box_dom"/>
</dbReference>
<feature type="domain" description="F-box" evidence="1">
    <location>
        <begin position="14"/>
        <end position="70"/>
    </location>
</feature>
<dbReference type="PROSITE" id="PS50181">
    <property type="entry name" value="FBOX"/>
    <property type="match status" value="1"/>
</dbReference>
<dbReference type="PANTHER" id="PTHR32212">
    <property type="entry name" value="CYCLIN-LIKE F-BOX"/>
    <property type="match status" value="1"/>
</dbReference>
<reference evidence="2" key="1">
    <citation type="submission" date="2022-07" db="EMBL/GenBank/DDBJ databases">
        <title>Genome Sequence of Leucocoprinus birnbaumii.</title>
        <authorList>
            <person name="Buettner E."/>
        </authorList>
    </citation>
    <scope>NUCLEOTIDE SEQUENCE</scope>
    <source>
        <strain evidence="2">VT141</strain>
    </source>
</reference>
<dbReference type="Gene3D" id="3.80.10.10">
    <property type="entry name" value="Ribonuclease Inhibitor"/>
    <property type="match status" value="1"/>
</dbReference>
<dbReference type="AlphaFoldDB" id="A0AAD5YTM7"/>
<dbReference type="Gene3D" id="1.20.1280.50">
    <property type="match status" value="1"/>
</dbReference>
<name>A0AAD5YTM7_9AGAR</name>
<dbReference type="SUPFAM" id="SSF52058">
    <property type="entry name" value="L domain-like"/>
    <property type="match status" value="1"/>
</dbReference>
<dbReference type="PANTHER" id="PTHR32212:SF459">
    <property type="entry name" value="F-BOX DOMAIN-CONTAINING PROTEIN"/>
    <property type="match status" value="1"/>
</dbReference>
<protein>
    <recommendedName>
        <fullName evidence="1">F-box domain-containing protein</fullName>
    </recommendedName>
</protein>
<evidence type="ECO:0000259" key="1">
    <source>
        <dbReference type="PROSITE" id="PS50181"/>
    </source>
</evidence>
<sequence>MSFRTSTPANFTTVPTINYLPDEILGRIFYLVSCASTLCQASRRDLLSVTYVCRRWRHLALALGELWMHLSILFPITEQELLRAKEWVSRSNPYPLTIIIDIRDPDWDFNEESHLVTRFEMQATMGVILPVAERWRSVNILADNWEPLHVFLHHTQNILVPILRNLHLVRCNPYFAAPSQVFVPSNLRAPYSLLGGVSSDELTSIELEGVHVDWASPALHNLTKLSLGYHARDVIPTLGQFRDLLHSSPKLESFSLIGWGPQLDEASVSSIELQESRGSIRLPQLTSLEVGVMIPSYTVEVLSLFMIPRLESLTIDDITRYDPQTSTRPDLGPIFNFLAGQTSSFHPLSIATEHLTSLAIMNLDPGEIPFSAFLHSLQCLRVLHIRNCTTSVFSGLAPDSAGSTACHSLRQLCVDGCDPNALADVISSRKLGTVSYDMAVNLLLDTEDPTSALSTETATRLQELNISVTPLVPSMNRQWKSYEFDDSEALVSAILEERWDVAGTVIQ</sequence>
<gene>
    <name evidence="2" type="ORF">NP233_g2556</name>
</gene>
<dbReference type="InterPro" id="IPR036047">
    <property type="entry name" value="F-box-like_dom_sf"/>
</dbReference>
<dbReference type="Proteomes" id="UP001213000">
    <property type="component" value="Unassembled WGS sequence"/>
</dbReference>
<dbReference type="Pfam" id="PF12937">
    <property type="entry name" value="F-box-like"/>
    <property type="match status" value="1"/>
</dbReference>
<evidence type="ECO:0000313" key="2">
    <source>
        <dbReference type="EMBL" id="KAJ3573259.1"/>
    </source>
</evidence>
<evidence type="ECO:0000313" key="3">
    <source>
        <dbReference type="Proteomes" id="UP001213000"/>
    </source>
</evidence>
<dbReference type="EMBL" id="JANIEX010000109">
    <property type="protein sequence ID" value="KAJ3573259.1"/>
    <property type="molecule type" value="Genomic_DNA"/>
</dbReference>
<dbReference type="InterPro" id="IPR032675">
    <property type="entry name" value="LRR_dom_sf"/>
</dbReference>
<dbReference type="SUPFAM" id="SSF81383">
    <property type="entry name" value="F-box domain"/>
    <property type="match status" value="1"/>
</dbReference>